<accession>A0A3S3A3R7</accession>
<keyword evidence="2" id="KW-0732">Signal</keyword>
<evidence type="ECO:0000256" key="1">
    <source>
        <dbReference type="SAM" id="MobiDB-lite"/>
    </source>
</evidence>
<evidence type="ECO:0000313" key="5">
    <source>
        <dbReference type="Proteomes" id="UP000283479"/>
    </source>
</evidence>
<sequence>MVLIALAILFAGLGAADLGLGGSNADESATEVTTTTGATTTTAAPAATTTLAAPAAPATTSPQETSAAAAAPPGPVDMSLPVRVFNNSDVTGLAARTASELTSNGWNIAETGNFTDGVIQTSTVYYGDDAAEKQAAEAIASELGFPAEPRFGGIAGQPPGVIVIVTAE</sequence>
<name>A0A3S3A3R7_9NOCA</name>
<dbReference type="Gene3D" id="3.30.70.2390">
    <property type="match status" value="1"/>
</dbReference>
<evidence type="ECO:0000259" key="3">
    <source>
        <dbReference type="Pfam" id="PF13399"/>
    </source>
</evidence>
<feature type="signal peptide" evidence="2">
    <location>
        <begin position="1"/>
        <end position="15"/>
    </location>
</feature>
<dbReference type="AlphaFoldDB" id="A0A3S3A3R7"/>
<feature type="compositionally biased region" description="Low complexity" evidence="1">
    <location>
        <begin position="25"/>
        <end position="71"/>
    </location>
</feature>
<feature type="domain" description="LytR/CpsA/Psr regulator C-terminal" evidence="3">
    <location>
        <begin position="80"/>
        <end position="166"/>
    </location>
</feature>
<feature type="chain" id="PRO_5038604488" evidence="2">
    <location>
        <begin position="16"/>
        <end position="168"/>
    </location>
</feature>
<dbReference type="InterPro" id="IPR027381">
    <property type="entry name" value="LytR/CpsA/Psr_C"/>
</dbReference>
<evidence type="ECO:0000256" key="2">
    <source>
        <dbReference type="SAM" id="SignalP"/>
    </source>
</evidence>
<dbReference type="Pfam" id="PF13399">
    <property type="entry name" value="LytR_C"/>
    <property type="match status" value="1"/>
</dbReference>
<dbReference type="OrthoDB" id="4427486at2"/>
<keyword evidence="5" id="KW-1185">Reference proteome</keyword>
<comment type="caution">
    <text evidence="4">The sequence shown here is derived from an EMBL/GenBank/DDBJ whole genome shotgun (WGS) entry which is preliminary data.</text>
</comment>
<evidence type="ECO:0000313" key="4">
    <source>
        <dbReference type="EMBL" id="RVW01414.1"/>
    </source>
</evidence>
<gene>
    <name evidence="4" type="ORF">EGT50_13460</name>
</gene>
<proteinExistence type="predicted"/>
<protein>
    <submittedName>
        <fullName evidence="4">LytR family transcriptional regulator</fullName>
    </submittedName>
</protein>
<dbReference type="EMBL" id="RKLO01000005">
    <property type="protein sequence ID" value="RVW01414.1"/>
    <property type="molecule type" value="Genomic_DNA"/>
</dbReference>
<dbReference type="Proteomes" id="UP000283479">
    <property type="component" value="Unassembled WGS sequence"/>
</dbReference>
<organism evidence="4 5">
    <name type="scientific">Rhodococcus xishaensis</name>
    <dbReference type="NCBI Taxonomy" id="2487364"/>
    <lineage>
        <taxon>Bacteria</taxon>
        <taxon>Bacillati</taxon>
        <taxon>Actinomycetota</taxon>
        <taxon>Actinomycetes</taxon>
        <taxon>Mycobacteriales</taxon>
        <taxon>Nocardiaceae</taxon>
        <taxon>Rhodococcus</taxon>
    </lineage>
</organism>
<reference evidence="4 5" key="1">
    <citation type="submission" date="2018-11" db="EMBL/GenBank/DDBJ databases">
        <title>Rhodococcus spongicola sp. nov. and Rhodococcus xishaensis sp. nov. from marine sponges.</title>
        <authorList>
            <person name="Li L."/>
            <person name="Lin H.W."/>
        </authorList>
    </citation>
    <scope>NUCLEOTIDE SEQUENCE [LARGE SCALE GENOMIC DNA]</scope>
    <source>
        <strain evidence="4 5">LHW51113</strain>
    </source>
</reference>
<feature type="region of interest" description="Disordered" evidence="1">
    <location>
        <begin position="24"/>
        <end position="74"/>
    </location>
</feature>